<dbReference type="InterPro" id="IPR013815">
    <property type="entry name" value="ATP_grasp_subdomain_1"/>
</dbReference>
<protein>
    <submittedName>
        <fullName evidence="6">Biotin carboxylase</fullName>
    </submittedName>
</protein>
<evidence type="ECO:0000256" key="2">
    <source>
        <dbReference type="ARBA" id="ARBA00022741"/>
    </source>
</evidence>
<dbReference type="InterPro" id="IPR052032">
    <property type="entry name" value="ATP-dep_AA_Ligase"/>
</dbReference>
<keyword evidence="3 4" id="KW-0067">ATP-binding</keyword>
<organism evidence="6 7">
    <name type="scientific">Rhizobium esperanzae</name>
    <dbReference type="NCBI Taxonomy" id="1967781"/>
    <lineage>
        <taxon>Bacteria</taxon>
        <taxon>Pseudomonadati</taxon>
        <taxon>Pseudomonadota</taxon>
        <taxon>Alphaproteobacteria</taxon>
        <taxon>Hyphomicrobiales</taxon>
        <taxon>Rhizobiaceae</taxon>
        <taxon>Rhizobium/Agrobacterium group</taxon>
        <taxon>Rhizobium</taxon>
    </lineage>
</organism>
<keyword evidence="1" id="KW-0436">Ligase</keyword>
<dbReference type="GO" id="GO:0046872">
    <property type="term" value="F:metal ion binding"/>
    <property type="evidence" value="ECO:0007669"/>
    <property type="project" value="InterPro"/>
</dbReference>
<dbReference type="EMBL" id="JACIHI010000012">
    <property type="protein sequence ID" value="MBB4441645.1"/>
    <property type="molecule type" value="Genomic_DNA"/>
</dbReference>
<dbReference type="InterPro" id="IPR005479">
    <property type="entry name" value="CPAse_ATP-bd"/>
</dbReference>
<dbReference type="PROSITE" id="PS50975">
    <property type="entry name" value="ATP_GRASP"/>
    <property type="match status" value="1"/>
</dbReference>
<dbReference type="Pfam" id="PF02786">
    <property type="entry name" value="CPSase_L_D2"/>
    <property type="match status" value="1"/>
</dbReference>
<dbReference type="GO" id="GO:0016874">
    <property type="term" value="F:ligase activity"/>
    <property type="evidence" value="ECO:0007669"/>
    <property type="project" value="UniProtKB-KW"/>
</dbReference>
<dbReference type="Pfam" id="PF18603">
    <property type="entry name" value="LAL_C2"/>
    <property type="match status" value="1"/>
</dbReference>
<dbReference type="InterPro" id="IPR011761">
    <property type="entry name" value="ATP-grasp"/>
</dbReference>
<proteinExistence type="predicted"/>
<evidence type="ECO:0000256" key="1">
    <source>
        <dbReference type="ARBA" id="ARBA00022598"/>
    </source>
</evidence>
<dbReference type="SUPFAM" id="SSF56059">
    <property type="entry name" value="Glutathione synthetase ATP-binding domain-like"/>
    <property type="match status" value="1"/>
</dbReference>
<feature type="domain" description="ATP-grasp" evidence="5">
    <location>
        <begin position="166"/>
        <end position="358"/>
    </location>
</feature>
<dbReference type="PROSITE" id="PS00867">
    <property type="entry name" value="CPSASE_2"/>
    <property type="match status" value="1"/>
</dbReference>
<comment type="caution">
    <text evidence="6">The sequence shown here is derived from an EMBL/GenBank/DDBJ whole genome shotgun (WGS) entry which is preliminary data.</text>
</comment>
<evidence type="ECO:0000313" key="6">
    <source>
        <dbReference type="EMBL" id="MBB4441645.1"/>
    </source>
</evidence>
<dbReference type="Gene3D" id="3.40.50.20">
    <property type="match status" value="1"/>
</dbReference>
<evidence type="ECO:0000259" key="5">
    <source>
        <dbReference type="PROSITE" id="PS50975"/>
    </source>
</evidence>
<accession>A0A7W6UP23</accession>
<evidence type="ECO:0000256" key="3">
    <source>
        <dbReference type="ARBA" id="ARBA00022840"/>
    </source>
</evidence>
<gene>
    <name evidence="6" type="ORF">GGE15_004934</name>
</gene>
<dbReference type="InterPro" id="IPR040570">
    <property type="entry name" value="LAL_C2"/>
</dbReference>
<evidence type="ECO:0000256" key="4">
    <source>
        <dbReference type="PROSITE-ProRule" id="PRU00409"/>
    </source>
</evidence>
<name>A0A7W6UP23_9HYPH</name>
<dbReference type="PANTHER" id="PTHR43585:SF2">
    <property type="entry name" value="ATP-GRASP ENZYME FSQD"/>
    <property type="match status" value="1"/>
</dbReference>
<keyword evidence="2 4" id="KW-0547">Nucleotide-binding</keyword>
<dbReference type="Gene3D" id="3.30.470.20">
    <property type="entry name" value="ATP-grasp fold, B domain"/>
    <property type="match status" value="1"/>
</dbReference>
<dbReference type="PANTHER" id="PTHR43585">
    <property type="entry name" value="FUMIPYRROLE BIOSYNTHESIS PROTEIN C"/>
    <property type="match status" value="1"/>
</dbReference>
<dbReference type="AlphaFoldDB" id="A0A7W6UP23"/>
<reference evidence="6 7" key="1">
    <citation type="submission" date="2020-08" db="EMBL/GenBank/DDBJ databases">
        <title>Genomic Encyclopedia of Type Strains, Phase IV (KMG-V): Genome sequencing to study the core and pangenomes of soil and plant-associated prokaryotes.</title>
        <authorList>
            <person name="Whitman W."/>
        </authorList>
    </citation>
    <scope>NUCLEOTIDE SEQUENCE [LARGE SCALE GENOMIC DNA]</scope>
    <source>
        <strain evidence="6 7">SEMIA 414</strain>
    </source>
</reference>
<dbReference type="GO" id="GO:0005524">
    <property type="term" value="F:ATP binding"/>
    <property type="evidence" value="ECO:0007669"/>
    <property type="project" value="UniProtKB-UniRule"/>
</dbReference>
<dbReference type="Gene3D" id="3.30.1490.20">
    <property type="entry name" value="ATP-grasp fold, A domain"/>
    <property type="match status" value="1"/>
</dbReference>
<sequence>MQIMPLNDRRNSIGTREPLHPEKCLQKPVFFGNRRGRPDKARTSKVTTMKRKALILVEGSRNNGQLYVHAAQRQGLHPITLATDPTDYHYIIAESSEAIAVDTEDFHAMLHECLKLTATYDIAGITGFTTRGESIYVTVGKLCQHFNLPGPDPECVERCSDKHAQRQLLMQSGLPVPGFRRATSATSVNMAATDIGLPVIVKPAMGNGSSGVRLCRDAGELAEHTAYLLGETIPRRSSQTILVEEFAEGPFYDVVTMGNEVVAVGSGYFGPPPHFVPYQSIFPAQLTEEQYDHISDISLRCLQALGLGWGPANIELLWTKSGPVIMEVNPRLPGWTTPRLIQLAHGVDIIEQHIKCVIGEECDHPIRQSRASVAQFLAPDCDGTLAHIRGIDLAAAVPGIAEVAFYVEPGVSLVRRGDCSDIIGHIIASSADLTRAEAILRRTIDLIDWEVTPVDKGKQLGT</sequence>
<evidence type="ECO:0000313" key="7">
    <source>
        <dbReference type="Proteomes" id="UP000533724"/>
    </source>
</evidence>
<dbReference type="Proteomes" id="UP000533724">
    <property type="component" value="Unassembled WGS sequence"/>
</dbReference>